<sequence length="739" mass="81120">MRNYYATRDLPQPPSQQEPYPTPYLGLRANLSQTWINRWTILLLLVLVRTLFAVAGLNNDLAQARKEALSMCTSVENVGSAMASMPYYMAQGANELTAQGIEKAINGLMQSLLLMITGVEDIVVFIINFLTQNYICLITFAVTGSLHAGIAIAEDVGGALNATAKGIGDDLGDAASDFEKAMNGFIADIDKIGSFLTGDKLTPPTIDLTSEISKLQSLQLPPGYDSDLQKLNASIPTFAQVHNLTQTAIEFPFEEVKKLLNDALPTYTVDRSIFPVPQKKQLTFCSDNNGITDFFDDLVDIAMLAKKVFLITLIVLAALAMIPMAWKEMRRWRFTKERARLVKSDAFDPLDAVYIASRPYTSTFGLKIADKFKSRRRQNLVRWTVAYATTIPALFVLSLGVAGLLGCACQYILLKLIQKEVPKLENQVIGFADRVINDLNDASEQWADGVNDIITDTSNKINHDVFGWVNTTTSAVNNTLNIFVNETIHVLNETFGGTVLYEPILDVLNCLVLMKVQGIEKGLTWVSDHAHVDLPMLPNNTFSLGTIAKVSGSEADILATGPNGGAADAITAAMFHVINFVQDGIRQEAIISSCVVLIWVIIALVGLFRALVFMLKGGDDDAWEANLKPSEESTPEKRPRNGLLRIPTYKQATHNRDVPTVEIHSATSPIINTGFSPHSEKFGSVNGQVVDAAIRRPVHVRASSHGHYEVTSPEHAFSSNYLQSTQNPFADPVRRGEQS</sequence>
<dbReference type="GO" id="GO:0032220">
    <property type="term" value="P:plasma membrane fusion involved in cytogamy"/>
    <property type="evidence" value="ECO:0007669"/>
    <property type="project" value="TreeGrafter"/>
</dbReference>
<keyword evidence="8 10" id="KW-0472">Membrane</keyword>
<feature type="transmembrane region" description="Helical" evidence="10">
    <location>
        <begin position="308"/>
        <end position="326"/>
    </location>
</feature>
<evidence type="ECO:0000256" key="10">
    <source>
        <dbReference type="RuleBase" id="RU366035"/>
    </source>
</evidence>
<dbReference type="RefSeq" id="XP_033585559.1">
    <property type="nucleotide sequence ID" value="XM_033731723.1"/>
</dbReference>
<evidence type="ECO:0000256" key="7">
    <source>
        <dbReference type="ARBA" id="ARBA00022989"/>
    </source>
</evidence>
<evidence type="ECO:0000256" key="3">
    <source>
        <dbReference type="ARBA" id="ARBA00010780"/>
    </source>
</evidence>
<comment type="function">
    <text evidence="1 10">Involved in cell fusion during mating by stabilizing the plasma membrane fusion event.</text>
</comment>
<dbReference type="EMBL" id="MU001642">
    <property type="protein sequence ID" value="KAF2478989.1"/>
    <property type="molecule type" value="Genomic_DNA"/>
</dbReference>
<evidence type="ECO:0000256" key="6">
    <source>
        <dbReference type="ARBA" id="ARBA00022971"/>
    </source>
</evidence>
<evidence type="ECO:0000313" key="12">
    <source>
        <dbReference type="Proteomes" id="UP000799767"/>
    </source>
</evidence>
<keyword evidence="6 10" id="KW-0184">Conjugation</keyword>
<keyword evidence="7 10" id="KW-1133">Transmembrane helix</keyword>
<dbReference type="AlphaFoldDB" id="A0A6A6PG95"/>
<evidence type="ECO:0000256" key="9">
    <source>
        <dbReference type="ARBA" id="ARBA00023180"/>
    </source>
</evidence>
<feature type="transmembrane region" description="Helical" evidence="10">
    <location>
        <begin position="39"/>
        <end position="57"/>
    </location>
</feature>
<evidence type="ECO:0000313" key="11">
    <source>
        <dbReference type="EMBL" id="KAF2478989.1"/>
    </source>
</evidence>
<organism evidence="11 12">
    <name type="scientific">Neohortaea acidophila</name>
    <dbReference type="NCBI Taxonomy" id="245834"/>
    <lineage>
        <taxon>Eukaryota</taxon>
        <taxon>Fungi</taxon>
        <taxon>Dikarya</taxon>
        <taxon>Ascomycota</taxon>
        <taxon>Pezizomycotina</taxon>
        <taxon>Dothideomycetes</taxon>
        <taxon>Dothideomycetidae</taxon>
        <taxon>Mycosphaerellales</taxon>
        <taxon>Teratosphaeriaceae</taxon>
        <taxon>Neohortaea</taxon>
    </lineage>
</organism>
<keyword evidence="4 10" id="KW-1003">Cell membrane</keyword>
<evidence type="ECO:0000256" key="1">
    <source>
        <dbReference type="ARBA" id="ARBA00002512"/>
    </source>
</evidence>
<feature type="transmembrane region" description="Helical" evidence="10">
    <location>
        <begin position="380"/>
        <end position="405"/>
    </location>
</feature>
<proteinExistence type="inferred from homology"/>
<dbReference type="PANTHER" id="PTHR31030:SF1">
    <property type="entry name" value="PLASMA MEMBRANE FUSION PROTEIN PRM1"/>
    <property type="match status" value="1"/>
</dbReference>
<evidence type="ECO:0000256" key="2">
    <source>
        <dbReference type="ARBA" id="ARBA00004651"/>
    </source>
</evidence>
<evidence type="ECO:0000256" key="4">
    <source>
        <dbReference type="ARBA" id="ARBA00022475"/>
    </source>
</evidence>
<name>A0A6A6PG95_9PEZI</name>
<dbReference type="Proteomes" id="UP000799767">
    <property type="component" value="Unassembled WGS sequence"/>
</dbReference>
<feature type="transmembrane region" description="Helical" evidence="10">
    <location>
        <begin position="589"/>
        <end position="608"/>
    </location>
</feature>
<evidence type="ECO:0000256" key="8">
    <source>
        <dbReference type="ARBA" id="ARBA00023136"/>
    </source>
</evidence>
<dbReference type="GO" id="GO:0043332">
    <property type="term" value="C:mating projection tip"/>
    <property type="evidence" value="ECO:0007669"/>
    <property type="project" value="UniProtKB-UniRule"/>
</dbReference>
<gene>
    <name evidence="11" type="ORF">BDY17DRAFT_257864</name>
</gene>
<protein>
    <recommendedName>
        <fullName evidence="10">Plasma membrane fusion protein PRM1</fullName>
    </recommendedName>
</protein>
<comment type="caution">
    <text evidence="10">Lacks conserved residue(s) required for the propagation of feature annotation.</text>
</comment>
<keyword evidence="5 10" id="KW-0812">Transmembrane</keyword>
<accession>A0A6A6PG95</accession>
<dbReference type="OrthoDB" id="5356111at2759"/>
<dbReference type="GO" id="GO:0005886">
    <property type="term" value="C:plasma membrane"/>
    <property type="evidence" value="ECO:0007669"/>
    <property type="project" value="UniProtKB-SubCell"/>
</dbReference>
<evidence type="ECO:0000256" key="5">
    <source>
        <dbReference type="ARBA" id="ARBA00022692"/>
    </source>
</evidence>
<keyword evidence="9" id="KW-0325">Glycoprotein</keyword>
<comment type="similarity">
    <text evidence="3 10">Belongs to the PRM1 family.</text>
</comment>
<comment type="subcellular location">
    <subcellularLocation>
        <location evidence="2 10">Cell membrane</location>
        <topology evidence="2 10">Multi-pass membrane protein</topology>
    </subcellularLocation>
</comment>
<keyword evidence="12" id="KW-1185">Reference proteome</keyword>
<dbReference type="GeneID" id="54472725"/>
<dbReference type="PANTHER" id="PTHR31030">
    <property type="entry name" value="PLASMA MEMBRANE FUSION PROTEIN PRM1"/>
    <property type="match status" value="1"/>
</dbReference>
<reference evidence="11" key="1">
    <citation type="journal article" date="2020" name="Stud. Mycol.">
        <title>101 Dothideomycetes genomes: a test case for predicting lifestyles and emergence of pathogens.</title>
        <authorList>
            <person name="Haridas S."/>
            <person name="Albert R."/>
            <person name="Binder M."/>
            <person name="Bloem J."/>
            <person name="Labutti K."/>
            <person name="Salamov A."/>
            <person name="Andreopoulos B."/>
            <person name="Baker S."/>
            <person name="Barry K."/>
            <person name="Bills G."/>
            <person name="Bluhm B."/>
            <person name="Cannon C."/>
            <person name="Castanera R."/>
            <person name="Culley D."/>
            <person name="Daum C."/>
            <person name="Ezra D."/>
            <person name="Gonzalez J."/>
            <person name="Henrissat B."/>
            <person name="Kuo A."/>
            <person name="Liang C."/>
            <person name="Lipzen A."/>
            <person name="Lutzoni F."/>
            <person name="Magnuson J."/>
            <person name="Mondo S."/>
            <person name="Nolan M."/>
            <person name="Ohm R."/>
            <person name="Pangilinan J."/>
            <person name="Park H.-J."/>
            <person name="Ramirez L."/>
            <person name="Alfaro M."/>
            <person name="Sun H."/>
            <person name="Tritt A."/>
            <person name="Yoshinaga Y."/>
            <person name="Zwiers L.-H."/>
            <person name="Turgeon B."/>
            <person name="Goodwin S."/>
            <person name="Spatafora J."/>
            <person name="Crous P."/>
            <person name="Grigoriev I."/>
        </authorList>
    </citation>
    <scope>NUCLEOTIDE SEQUENCE</scope>
    <source>
        <strain evidence="11">CBS 113389</strain>
    </source>
</reference>
<dbReference type="InterPro" id="IPR026777">
    <property type="entry name" value="PRM1"/>
</dbReference>